<reference evidence="6" key="2">
    <citation type="journal article" date="2023" name="Commun. Biol.">
        <title>Intrasexual cuticular hydrocarbon dimorphism in a wasp sheds light on hydrocarbon biosynthesis genes in Hymenoptera.</title>
        <authorList>
            <person name="Moris V.C."/>
            <person name="Podsiadlowski L."/>
            <person name="Martin S."/>
            <person name="Oeyen J.P."/>
            <person name="Donath A."/>
            <person name="Petersen M."/>
            <person name="Wilbrandt J."/>
            <person name="Misof B."/>
            <person name="Liedtke D."/>
            <person name="Thamm M."/>
            <person name="Scheiner R."/>
            <person name="Schmitt T."/>
            <person name="Niehuis O."/>
        </authorList>
    </citation>
    <scope>NUCLEOTIDE SEQUENCE</scope>
    <source>
        <strain evidence="6">GBR_01_08_01A</strain>
    </source>
</reference>
<dbReference type="Proteomes" id="UP001258017">
    <property type="component" value="Unassembled WGS sequence"/>
</dbReference>
<sequence length="144" mass="17187">MERIFYLLAFLSGYWPQMYLDPAMNAYVGQGQMMITPSTIGNRASYQPVGTRTRGQSTYKCPNCDRFYMRTSCLKRHLRVECGQQPQYQCRICQGWFKYKHNLSAHMKLHMEEPKHHCTICPKKFYRRDKLVEHEKRAHRVYPG</sequence>
<evidence type="ECO:0000256" key="2">
    <source>
        <dbReference type="ARBA" id="ARBA00022771"/>
    </source>
</evidence>
<dbReference type="AlphaFoldDB" id="A0AAD9RSN2"/>
<dbReference type="EMBL" id="JAIFRP010000023">
    <property type="protein sequence ID" value="KAK2584905.1"/>
    <property type="molecule type" value="Genomic_DNA"/>
</dbReference>
<gene>
    <name evidence="6" type="ORF">KPH14_002501</name>
</gene>
<evidence type="ECO:0000259" key="5">
    <source>
        <dbReference type="PROSITE" id="PS50157"/>
    </source>
</evidence>
<dbReference type="PROSITE" id="PS50157">
    <property type="entry name" value="ZINC_FINGER_C2H2_2"/>
    <property type="match status" value="3"/>
</dbReference>
<feature type="domain" description="C2H2-type" evidence="5">
    <location>
        <begin position="59"/>
        <end position="86"/>
    </location>
</feature>
<evidence type="ECO:0000256" key="1">
    <source>
        <dbReference type="ARBA" id="ARBA00022723"/>
    </source>
</evidence>
<keyword evidence="1" id="KW-0479">Metal-binding</keyword>
<dbReference type="InterPro" id="IPR036236">
    <property type="entry name" value="Znf_C2H2_sf"/>
</dbReference>
<dbReference type="PANTHER" id="PTHR23235:SF120">
    <property type="entry name" value="KRUPPEL-LIKE FACTOR 15"/>
    <property type="match status" value="1"/>
</dbReference>
<dbReference type="PANTHER" id="PTHR23235">
    <property type="entry name" value="KRUEPPEL-LIKE TRANSCRIPTION FACTOR"/>
    <property type="match status" value="1"/>
</dbReference>
<dbReference type="PROSITE" id="PS00028">
    <property type="entry name" value="ZINC_FINGER_C2H2_1"/>
    <property type="match status" value="2"/>
</dbReference>
<keyword evidence="3" id="KW-0862">Zinc</keyword>
<dbReference type="InterPro" id="IPR013087">
    <property type="entry name" value="Znf_C2H2_type"/>
</dbReference>
<evidence type="ECO:0000313" key="7">
    <source>
        <dbReference type="Proteomes" id="UP001258017"/>
    </source>
</evidence>
<name>A0AAD9RSN2_9HYME</name>
<feature type="domain" description="C2H2-type" evidence="5">
    <location>
        <begin position="116"/>
        <end position="139"/>
    </location>
</feature>
<protein>
    <recommendedName>
        <fullName evidence="5">C2H2-type domain-containing protein</fullName>
    </recommendedName>
</protein>
<dbReference type="Pfam" id="PF13894">
    <property type="entry name" value="zf-C2H2_4"/>
    <property type="match status" value="1"/>
</dbReference>
<dbReference type="Pfam" id="PF00096">
    <property type="entry name" value="zf-C2H2"/>
    <property type="match status" value="2"/>
</dbReference>
<dbReference type="GO" id="GO:0008270">
    <property type="term" value="F:zinc ion binding"/>
    <property type="evidence" value="ECO:0007669"/>
    <property type="project" value="UniProtKB-KW"/>
</dbReference>
<organism evidence="6 7">
    <name type="scientific">Odynerus spinipes</name>
    <dbReference type="NCBI Taxonomy" id="1348599"/>
    <lineage>
        <taxon>Eukaryota</taxon>
        <taxon>Metazoa</taxon>
        <taxon>Ecdysozoa</taxon>
        <taxon>Arthropoda</taxon>
        <taxon>Hexapoda</taxon>
        <taxon>Insecta</taxon>
        <taxon>Pterygota</taxon>
        <taxon>Neoptera</taxon>
        <taxon>Endopterygota</taxon>
        <taxon>Hymenoptera</taxon>
        <taxon>Apocrita</taxon>
        <taxon>Aculeata</taxon>
        <taxon>Vespoidea</taxon>
        <taxon>Vespidae</taxon>
        <taxon>Eumeninae</taxon>
        <taxon>Odynerus</taxon>
    </lineage>
</organism>
<dbReference type="GO" id="GO:0000978">
    <property type="term" value="F:RNA polymerase II cis-regulatory region sequence-specific DNA binding"/>
    <property type="evidence" value="ECO:0007669"/>
    <property type="project" value="TreeGrafter"/>
</dbReference>
<evidence type="ECO:0000256" key="4">
    <source>
        <dbReference type="PROSITE-ProRule" id="PRU00042"/>
    </source>
</evidence>
<accession>A0AAD9RSN2</accession>
<dbReference type="SUPFAM" id="SSF57667">
    <property type="entry name" value="beta-beta-alpha zinc fingers"/>
    <property type="match status" value="2"/>
</dbReference>
<dbReference type="SMART" id="SM00355">
    <property type="entry name" value="ZnF_C2H2"/>
    <property type="match status" value="3"/>
</dbReference>
<feature type="domain" description="C2H2-type" evidence="5">
    <location>
        <begin position="88"/>
        <end position="115"/>
    </location>
</feature>
<proteinExistence type="predicted"/>
<comment type="caution">
    <text evidence="6">The sequence shown here is derived from an EMBL/GenBank/DDBJ whole genome shotgun (WGS) entry which is preliminary data.</text>
</comment>
<keyword evidence="7" id="KW-1185">Reference proteome</keyword>
<reference evidence="6" key="1">
    <citation type="submission" date="2021-08" db="EMBL/GenBank/DDBJ databases">
        <authorList>
            <person name="Misof B."/>
            <person name="Oliver O."/>
            <person name="Podsiadlowski L."/>
            <person name="Donath A."/>
            <person name="Peters R."/>
            <person name="Mayer C."/>
            <person name="Rust J."/>
            <person name="Gunkel S."/>
            <person name="Lesny P."/>
            <person name="Martin S."/>
            <person name="Oeyen J.P."/>
            <person name="Petersen M."/>
            <person name="Panagiotis P."/>
            <person name="Wilbrandt J."/>
            <person name="Tanja T."/>
        </authorList>
    </citation>
    <scope>NUCLEOTIDE SEQUENCE</scope>
    <source>
        <strain evidence="6">GBR_01_08_01A</strain>
        <tissue evidence="6">Thorax + abdomen</tissue>
    </source>
</reference>
<evidence type="ECO:0000256" key="3">
    <source>
        <dbReference type="ARBA" id="ARBA00022833"/>
    </source>
</evidence>
<dbReference type="Gene3D" id="3.30.160.60">
    <property type="entry name" value="Classic Zinc Finger"/>
    <property type="match status" value="2"/>
</dbReference>
<dbReference type="GO" id="GO:0000981">
    <property type="term" value="F:DNA-binding transcription factor activity, RNA polymerase II-specific"/>
    <property type="evidence" value="ECO:0007669"/>
    <property type="project" value="TreeGrafter"/>
</dbReference>
<evidence type="ECO:0000313" key="6">
    <source>
        <dbReference type="EMBL" id="KAK2584905.1"/>
    </source>
</evidence>
<keyword evidence="2 4" id="KW-0863">Zinc-finger</keyword>